<dbReference type="Proteomes" id="UP000316096">
    <property type="component" value="Unassembled WGS sequence"/>
</dbReference>
<protein>
    <submittedName>
        <fullName evidence="1">Uncharacterized protein</fullName>
    </submittedName>
</protein>
<name>A0A543CNL2_9ACTN</name>
<evidence type="ECO:0000313" key="2">
    <source>
        <dbReference type="Proteomes" id="UP000316096"/>
    </source>
</evidence>
<accession>A0A543CNL2</accession>
<reference evidence="1 2" key="1">
    <citation type="submission" date="2019-06" db="EMBL/GenBank/DDBJ databases">
        <title>Sequencing the genomes of 1000 actinobacteria strains.</title>
        <authorList>
            <person name="Klenk H.-P."/>
        </authorList>
    </citation>
    <scope>NUCLEOTIDE SEQUENCE [LARGE SCALE GENOMIC DNA]</scope>
    <source>
        <strain evidence="1 2">DSM 102200</strain>
    </source>
</reference>
<organism evidence="1 2">
    <name type="scientific">Actinoallomurus bryophytorum</name>
    <dbReference type="NCBI Taxonomy" id="1490222"/>
    <lineage>
        <taxon>Bacteria</taxon>
        <taxon>Bacillati</taxon>
        <taxon>Actinomycetota</taxon>
        <taxon>Actinomycetes</taxon>
        <taxon>Streptosporangiales</taxon>
        <taxon>Thermomonosporaceae</taxon>
        <taxon>Actinoallomurus</taxon>
    </lineage>
</organism>
<proteinExistence type="predicted"/>
<dbReference type="EMBL" id="VFOZ01000001">
    <property type="protein sequence ID" value="TQL98692.1"/>
    <property type="molecule type" value="Genomic_DNA"/>
</dbReference>
<dbReference type="RefSeq" id="WP_141957259.1">
    <property type="nucleotide sequence ID" value="NZ_VFOZ01000001.1"/>
</dbReference>
<gene>
    <name evidence="1" type="ORF">FB559_4320</name>
</gene>
<evidence type="ECO:0000313" key="1">
    <source>
        <dbReference type="EMBL" id="TQL98692.1"/>
    </source>
</evidence>
<comment type="caution">
    <text evidence="1">The sequence shown here is derived from an EMBL/GenBank/DDBJ whole genome shotgun (WGS) entry which is preliminary data.</text>
</comment>
<keyword evidence="2" id="KW-1185">Reference proteome</keyword>
<sequence>MMGHRHEAVEGLYAAFGHVRRPARVPGCPHCVAPQEDRPLLDGPVRSLPADALARYAAKAISTWGGAEEFRYFLPRLLECAAADAFGYPDPAIVFGKVAAAGWHAWPAGERAAIEAFLTAWWADTLERHPADPDAGTVLCCLGAARADLTPFLDHWGGLPDAGAVRHLREFVLYGVEWTRGPRLADAFWDRGSVAHRQVLTWLTDGGAATAVEAAFDAETREDVLGLLEELHAVLAAYS</sequence>
<dbReference type="OrthoDB" id="4535590at2"/>
<dbReference type="AlphaFoldDB" id="A0A543CNL2"/>